<accession>A0AAV9MDL3</accession>
<feature type="coiled-coil region" evidence="1">
    <location>
        <begin position="101"/>
        <end position="128"/>
    </location>
</feature>
<reference evidence="2 3" key="1">
    <citation type="submission" date="2023-10" db="EMBL/GenBank/DDBJ databases">
        <title>Genome-Wide Identification Analysis in wild type Solanum Pinnatisectum Reveals Some Genes Defensing Phytophthora Infestans.</title>
        <authorList>
            <person name="Sun C."/>
        </authorList>
    </citation>
    <scope>NUCLEOTIDE SEQUENCE [LARGE SCALE GENOMIC DNA]</scope>
    <source>
        <strain evidence="2">LQN</strain>
        <tissue evidence="2">Leaf</tissue>
    </source>
</reference>
<proteinExistence type="predicted"/>
<sequence length="147" mass="16334">MKPDMNSLSDLVFQHLNIHVGKCIVGTVKQSFSLSTLVECEHIEGKVGPLSKMSQLVMEQDQLKHELEEITVLVSNKDAEIALLKAQLLKSQTEGPGTAKANELRVKNATLLAQIAELQEKLVKDRDETNDRLTLVIKSFSRQPLST</sequence>
<keyword evidence="1" id="KW-0175">Coiled coil</keyword>
<evidence type="ECO:0000256" key="1">
    <source>
        <dbReference type="SAM" id="Coils"/>
    </source>
</evidence>
<evidence type="ECO:0000313" key="3">
    <source>
        <dbReference type="Proteomes" id="UP001311915"/>
    </source>
</evidence>
<dbReference type="EMBL" id="JAWPEI010000002">
    <property type="protein sequence ID" value="KAK4735150.1"/>
    <property type="molecule type" value="Genomic_DNA"/>
</dbReference>
<dbReference type="AlphaFoldDB" id="A0AAV9MDL3"/>
<organism evidence="2 3">
    <name type="scientific">Solanum pinnatisectum</name>
    <name type="common">tansyleaf nightshade</name>
    <dbReference type="NCBI Taxonomy" id="50273"/>
    <lineage>
        <taxon>Eukaryota</taxon>
        <taxon>Viridiplantae</taxon>
        <taxon>Streptophyta</taxon>
        <taxon>Embryophyta</taxon>
        <taxon>Tracheophyta</taxon>
        <taxon>Spermatophyta</taxon>
        <taxon>Magnoliopsida</taxon>
        <taxon>eudicotyledons</taxon>
        <taxon>Gunneridae</taxon>
        <taxon>Pentapetalae</taxon>
        <taxon>asterids</taxon>
        <taxon>lamiids</taxon>
        <taxon>Solanales</taxon>
        <taxon>Solanaceae</taxon>
        <taxon>Solanoideae</taxon>
        <taxon>Solaneae</taxon>
        <taxon>Solanum</taxon>
    </lineage>
</organism>
<dbReference type="Proteomes" id="UP001311915">
    <property type="component" value="Unassembled WGS sequence"/>
</dbReference>
<evidence type="ECO:0000313" key="2">
    <source>
        <dbReference type="EMBL" id="KAK4735150.1"/>
    </source>
</evidence>
<protein>
    <submittedName>
        <fullName evidence="2">Uncharacterized protein</fullName>
    </submittedName>
</protein>
<name>A0AAV9MDL3_9SOLN</name>
<keyword evidence="3" id="KW-1185">Reference proteome</keyword>
<gene>
    <name evidence="2" type="ORF">R3W88_009411</name>
</gene>
<comment type="caution">
    <text evidence="2">The sequence shown here is derived from an EMBL/GenBank/DDBJ whole genome shotgun (WGS) entry which is preliminary data.</text>
</comment>